<accession>A0A099I8A4</accession>
<comment type="function">
    <text evidence="9">Plays an essential role in type IV pili and type II pseudopili formation by proteolytically removing the leader sequence from substrate proteins and subsequently monomethylating the alpha-amino group of the newly exposed N-terminal phenylalanine.</text>
</comment>
<dbReference type="RefSeq" id="WP_044905014.1">
    <property type="nucleotide sequence ID" value="NZ_JQIF01000039.1"/>
</dbReference>
<comment type="similarity">
    <text evidence="2 8">Belongs to the peptidase A24 family.</text>
</comment>
<keyword evidence="9" id="KW-0489">Methyltransferase</keyword>
<dbReference type="EMBL" id="JQIF01000039">
    <property type="protein sequence ID" value="KGJ53447.1"/>
    <property type="molecule type" value="Genomic_DNA"/>
</dbReference>
<dbReference type="Gene3D" id="1.20.120.1220">
    <property type="match status" value="1"/>
</dbReference>
<keyword evidence="9" id="KW-0808">Transferase</keyword>
<feature type="transmembrane region" description="Helical" evidence="10">
    <location>
        <begin position="227"/>
        <end position="250"/>
    </location>
</feature>
<keyword evidence="6 10" id="KW-1133">Transmembrane helix</keyword>
<evidence type="ECO:0000313" key="14">
    <source>
        <dbReference type="Proteomes" id="UP000030008"/>
    </source>
</evidence>
<dbReference type="AlphaFoldDB" id="A0A099I8A4"/>
<evidence type="ECO:0000313" key="13">
    <source>
        <dbReference type="EMBL" id="KGJ53447.1"/>
    </source>
</evidence>
<evidence type="ECO:0000256" key="8">
    <source>
        <dbReference type="RuleBase" id="RU003793"/>
    </source>
</evidence>
<feature type="transmembrane region" description="Helical" evidence="10">
    <location>
        <begin position="6"/>
        <end position="30"/>
    </location>
</feature>
<evidence type="ECO:0000256" key="2">
    <source>
        <dbReference type="ARBA" id="ARBA00005801"/>
    </source>
</evidence>
<evidence type="ECO:0000256" key="6">
    <source>
        <dbReference type="ARBA" id="ARBA00022989"/>
    </source>
</evidence>
<feature type="transmembrane region" description="Helical" evidence="10">
    <location>
        <begin position="125"/>
        <end position="144"/>
    </location>
</feature>
<comment type="subcellular location">
    <subcellularLocation>
        <location evidence="1">Cell inner membrane</location>
        <topology evidence="1">Multi-pass membrane protein</topology>
    </subcellularLocation>
    <subcellularLocation>
        <location evidence="9">Cell membrane</location>
        <topology evidence="9">Multi-pass membrane protein</topology>
    </subcellularLocation>
</comment>
<dbReference type="InterPro" id="IPR000045">
    <property type="entry name" value="Prepilin_IV_endopep_pep"/>
</dbReference>
<comment type="caution">
    <text evidence="13">The sequence shown here is derived from an EMBL/GenBank/DDBJ whole genome shotgun (WGS) entry which is preliminary data.</text>
</comment>
<dbReference type="Pfam" id="PF06750">
    <property type="entry name" value="A24_N_bact"/>
    <property type="match status" value="1"/>
</dbReference>
<evidence type="ECO:0000256" key="5">
    <source>
        <dbReference type="ARBA" id="ARBA00022692"/>
    </source>
</evidence>
<dbReference type="EC" id="3.4.23.43" evidence="9"/>
<keyword evidence="7 10" id="KW-0472">Membrane</keyword>
<gene>
    <name evidence="13" type="ORF">CIAN88_08460</name>
</gene>
<evidence type="ECO:0000256" key="9">
    <source>
        <dbReference type="RuleBase" id="RU003794"/>
    </source>
</evidence>
<dbReference type="GO" id="GO:0006465">
    <property type="term" value="P:signal peptide processing"/>
    <property type="evidence" value="ECO:0007669"/>
    <property type="project" value="TreeGrafter"/>
</dbReference>
<feature type="transmembrane region" description="Helical" evidence="10">
    <location>
        <begin position="191"/>
        <end position="215"/>
    </location>
</feature>
<keyword evidence="4" id="KW-0997">Cell inner membrane</keyword>
<dbReference type="GO" id="GO:0004190">
    <property type="term" value="F:aspartic-type endopeptidase activity"/>
    <property type="evidence" value="ECO:0007669"/>
    <property type="project" value="UniProtKB-EC"/>
</dbReference>
<feature type="domain" description="Prepilin type IV endopeptidase peptidase" evidence="11">
    <location>
        <begin position="108"/>
        <end position="211"/>
    </location>
</feature>
<evidence type="ECO:0000256" key="4">
    <source>
        <dbReference type="ARBA" id="ARBA00022519"/>
    </source>
</evidence>
<keyword evidence="5 9" id="KW-0812">Transmembrane</keyword>
<evidence type="ECO:0000256" key="1">
    <source>
        <dbReference type="ARBA" id="ARBA00004429"/>
    </source>
</evidence>
<dbReference type="PANTHER" id="PTHR30487:SF0">
    <property type="entry name" value="PREPILIN LEADER PEPTIDASE_N-METHYLTRANSFERASE-RELATED"/>
    <property type="match status" value="1"/>
</dbReference>
<evidence type="ECO:0000256" key="3">
    <source>
        <dbReference type="ARBA" id="ARBA00022475"/>
    </source>
</evidence>
<feature type="domain" description="Prepilin peptidase A24 N-terminal" evidence="12">
    <location>
        <begin position="14"/>
        <end position="96"/>
    </location>
</feature>
<proteinExistence type="inferred from homology"/>
<evidence type="ECO:0000259" key="12">
    <source>
        <dbReference type="Pfam" id="PF06750"/>
    </source>
</evidence>
<keyword evidence="9" id="KW-0378">Hydrolase</keyword>
<organism evidence="13 14">
    <name type="scientific">Clostridium innocuum</name>
    <dbReference type="NCBI Taxonomy" id="1522"/>
    <lineage>
        <taxon>Bacteria</taxon>
        <taxon>Bacillati</taxon>
        <taxon>Bacillota</taxon>
        <taxon>Clostridia</taxon>
        <taxon>Eubacteriales</taxon>
        <taxon>Clostridiaceae</taxon>
        <taxon>Clostridium</taxon>
    </lineage>
</organism>
<dbReference type="Proteomes" id="UP000030008">
    <property type="component" value="Unassembled WGS sequence"/>
</dbReference>
<comment type="catalytic activity">
    <reaction evidence="9">
        <text>Typically cleaves a -Gly-|-Phe- bond to release an N-terminal, basic peptide of 5-8 residues from type IV prepilin, and then N-methylates the new N-terminal amino group, the methyl donor being S-adenosyl-L-methionine.</text>
        <dbReference type="EC" id="3.4.23.43"/>
    </reaction>
</comment>
<keyword evidence="9" id="KW-0645">Protease</keyword>
<dbReference type="InterPro" id="IPR050882">
    <property type="entry name" value="Prepilin_peptidase/N-MTase"/>
</dbReference>
<name>A0A099I8A4_CLOIN</name>
<dbReference type="InterPro" id="IPR014032">
    <property type="entry name" value="Peptidase_A24A_bac"/>
</dbReference>
<dbReference type="PRINTS" id="PR00864">
    <property type="entry name" value="PREPILNPTASE"/>
</dbReference>
<keyword evidence="3" id="KW-1003">Cell membrane</keyword>
<dbReference type="GO" id="GO:0005886">
    <property type="term" value="C:plasma membrane"/>
    <property type="evidence" value="ECO:0007669"/>
    <property type="project" value="UniProtKB-SubCell"/>
</dbReference>
<sequence>MDALLLLLYLYAFLIGICITSFLNVVIWRLPQGLSFVKGRSFCPSCHHKLQWYDLFPVFSYLFLKGKCRYCGNKISARETVLEFLGGCIGMFCFYTYGFSWDTVLVFAVFMILFTITMIDFDTMTIPNGLIISLIVPVGIFTVLHPETAFMTRAIGFFIVSLPMYLLTLLIPDCFGGGDIKLIAVAGFLLGWKLTLLAFFISVLIGGSYAVYLLLSRKTQKGAHIAFGPYLCAGIMISLLYGETLIQGYLSLFGL</sequence>
<protein>
    <recommendedName>
        <fullName evidence="9">Prepilin leader peptidase/N-methyltransferase</fullName>
        <ecNumber evidence="9">2.1.1.-</ecNumber>
        <ecNumber evidence="9">3.4.23.43</ecNumber>
    </recommendedName>
</protein>
<dbReference type="InterPro" id="IPR010627">
    <property type="entry name" value="Prepilin_pept_A24_N"/>
</dbReference>
<dbReference type="EC" id="2.1.1.-" evidence="9"/>
<feature type="transmembrane region" description="Helical" evidence="10">
    <location>
        <begin position="99"/>
        <end position="119"/>
    </location>
</feature>
<dbReference type="PANTHER" id="PTHR30487">
    <property type="entry name" value="TYPE 4 PREPILIN-LIKE PROTEINS LEADER PEPTIDE-PROCESSING ENZYME"/>
    <property type="match status" value="1"/>
</dbReference>
<dbReference type="GO" id="GO:0008168">
    <property type="term" value="F:methyltransferase activity"/>
    <property type="evidence" value="ECO:0007669"/>
    <property type="project" value="UniProtKB-KW"/>
</dbReference>
<dbReference type="Pfam" id="PF01478">
    <property type="entry name" value="Peptidase_A24"/>
    <property type="match status" value="1"/>
</dbReference>
<keyword evidence="9" id="KW-0511">Multifunctional enzyme</keyword>
<feature type="transmembrane region" description="Helical" evidence="10">
    <location>
        <begin position="151"/>
        <end position="171"/>
    </location>
</feature>
<dbReference type="GO" id="GO:0032259">
    <property type="term" value="P:methylation"/>
    <property type="evidence" value="ECO:0007669"/>
    <property type="project" value="UniProtKB-KW"/>
</dbReference>
<evidence type="ECO:0000256" key="7">
    <source>
        <dbReference type="ARBA" id="ARBA00023136"/>
    </source>
</evidence>
<evidence type="ECO:0000259" key="11">
    <source>
        <dbReference type="Pfam" id="PF01478"/>
    </source>
</evidence>
<reference evidence="13 14" key="1">
    <citation type="submission" date="2014-08" db="EMBL/GenBank/DDBJ databases">
        <title>Clostridium innocuum, an unnegligible vancomycin-resistant pathogen causing extra-intestinal infections.</title>
        <authorList>
            <person name="Feng Y."/>
            <person name="Chiu C.-H."/>
        </authorList>
    </citation>
    <scope>NUCLEOTIDE SEQUENCE [LARGE SCALE GENOMIC DNA]</scope>
    <source>
        <strain evidence="13 14">AN88</strain>
    </source>
</reference>
<evidence type="ECO:0000256" key="10">
    <source>
        <dbReference type="SAM" id="Phobius"/>
    </source>
</evidence>